<dbReference type="RefSeq" id="WP_128643827.1">
    <property type="nucleotide sequence ID" value="NZ_CP008950.1"/>
</dbReference>
<organism evidence="2 3">
    <name type="scientific">Rhodococcus opacus</name>
    <name type="common">Nocardia opaca</name>
    <dbReference type="NCBI Taxonomy" id="37919"/>
    <lineage>
        <taxon>Bacteria</taxon>
        <taxon>Bacillati</taxon>
        <taxon>Actinomycetota</taxon>
        <taxon>Actinomycetes</taxon>
        <taxon>Mycobacteriales</taxon>
        <taxon>Nocardiaceae</taxon>
        <taxon>Rhodococcus</taxon>
    </lineage>
</organism>
<dbReference type="SUPFAM" id="SSF53335">
    <property type="entry name" value="S-adenosyl-L-methionine-dependent methyltransferases"/>
    <property type="match status" value="1"/>
</dbReference>
<protein>
    <submittedName>
        <fullName evidence="2">Methyltransferase</fullName>
    </submittedName>
</protein>
<dbReference type="Proteomes" id="UP000028488">
    <property type="component" value="Plasmid pPDG3"/>
</dbReference>
<sequence>MGLGRKLLGDPHGHADDSSGGLIRRARMYEYFSAVGFGGFRRRVFDGLVTLTAAEPGDEVLDIGCGTGYFSRRTARVVLPGGRVVGIDPSEPVIDYARRVSPPHCSFRLASAEDLPLADASFDLVISSLAVHHIPPGQRPLALREAFRVLRPGGRLFIADFRPPRNHLGNHLVGALSGHAMQHNPIHELGGLITAAGFEITASGDRRPLLHYVRAARPPL</sequence>
<gene>
    <name evidence="2" type="ORF">EP51_44750</name>
</gene>
<geneLocation type="plasmid" evidence="2 3">
    <name>pPDG3</name>
</geneLocation>
<dbReference type="InterPro" id="IPR041698">
    <property type="entry name" value="Methyltransf_25"/>
</dbReference>
<evidence type="ECO:0000313" key="2">
    <source>
        <dbReference type="EMBL" id="AII11162.1"/>
    </source>
</evidence>
<dbReference type="Pfam" id="PF13649">
    <property type="entry name" value="Methyltransf_25"/>
    <property type="match status" value="1"/>
</dbReference>
<keyword evidence="2" id="KW-0614">Plasmid</keyword>
<dbReference type="GO" id="GO:0008168">
    <property type="term" value="F:methyltransferase activity"/>
    <property type="evidence" value="ECO:0007669"/>
    <property type="project" value="UniProtKB-KW"/>
</dbReference>
<dbReference type="InterPro" id="IPR050508">
    <property type="entry name" value="Methyltransf_Superfamily"/>
</dbReference>
<name>A0A076F175_RHOOP</name>
<dbReference type="AlphaFoldDB" id="A0A076F175"/>
<dbReference type="EMBL" id="CP008950">
    <property type="protein sequence ID" value="AII11162.1"/>
    <property type="molecule type" value="Genomic_DNA"/>
</dbReference>
<proteinExistence type="predicted"/>
<dbReference type="GO" id="GO:0032259">
    <property type="term" value="P:methylation"/>
    <property type="evidence" value="ECO:0007669"/>
    <property type="project" value="UniProtKB-KW"/>
</dbReference>
<evidence type="ECO:0000259" key="1">
    <source>
        <dbReference type="Pfam" id="PF13649"/>
    </source>
</evidence>
<feature type="domain" description="Methyltransferase" evidence="1">
    <location>
        <begin position="60"/>
        <end position="154"/>
    </location>
</feature>
<dbReference type="Gene3D" id="3.40.50.150">
    <property type="entry name" value="Vaccinia Virus protein VP39"/>
    <property type="match status" value="1"/>
</dbReference>
<keyword evidence="2" id="KW-0489">Methyltransferase</keyword>
<reference evidence="2 3" key="1">
    <citation type="submission" date="2014-07" db="EMBL/GenBank/DDBJ databases">
        <title>Genome Sequence of Rhodococcus opacus Strain R7, a Biodegrader of Mono- and Polycyclic Aromatic Hydrocarbons.</title>
        <authorList>
            <person name="Di Gennaro P."/>
            <person name="Zampolli J."/>
            <person name="Presti I."/>
            <person name="Cappelletti M."/>
            <person name="D'Ursi P."/>
            <person name="Orro A."/>
            <person name="Mezzelani A."/>
            <person name="Milanesi L."/>
        </authorList>
    </citation>
    <scope>NUCLEOTIDE SEQUENCE [LARGE SCALE GENOMIC DNA]</scope>
    <source>
        <strain evidence="2 3">R7</strain>
        <plasmid evidence="2">pPDG3</plasmid>
    </source>
</reference>
<evidence type="ECO:0000313" key="3">
    <source>
        <dbReference type="Proteomes" id="UP000028488"/>
    </source>
</evidence>
<accession>A0A076F175</accession>
<keyword evidence="2" id="KW-0808">Transferase</keyword>
<dbReference type="InterPro" id="IPR029063">
    <property type="entry name" value="SAM-dependent_MTases_sf"/>
</dbReference>
<dbReference type="PANTHER" id="PTHR42912">
    <property type="entry name" value="METHYLTRANSFERASE"/>
    <property type="match status" value="1"/>
</dbReference>
<dbReference type="CDD" id="cd02440">
    <property type="entry name" value="AdoMet_MTases"/>
    <property type="match status" value="1"/>
</dbReference>
<dbReference type="PANTHER" id="PTHR42912:SF93">
    <property type="entry name" value="N6-ADENOSINE-METHYLTRANSFERASE TMT1A"/>
    <property type="match status" value="1"/>
</dbReference>